<accession>A0ABD5RQ82</accession>
<evidence type="ECO:0000256" key="1">
    <source>
        <dbReference type="SAM" id="MobiDB-lite"/>
    </source>
</evidence>
<name>A0ABD5RQ82_9EURY</name>
<dbReference type="AlphaFoldDB" id="A0ABD5RQ82"/>
<dbReference type="SUPFAM" id="SSF51338">
    <property type="entry name" value="Composite domain of metallo-dependent hydrolases"/>
    <property type="match status" value="1"/>
</dbReference>
<dbReference type="InterPro" id="IPR033932">
    <property type="entry name" value="YtcJ-like"/>
</dbReference>
<dbReference type="Proteomes" id="UP001596099">
    <property type="component" value="Unassembled WGS sequence"/>
</dbReference>
<keyword evidence="4" id="KW-1185">Reference proteome</keyword>
<dbReference type="PANTHER" id="PTHR22642:SF2">
    <property type="entry name" value="PROTEIN LONG AFTER FAR-RED 3"/>
    <property type="match status" value="1"/>
</dbReference>
<organism evidence="3 4">
    <name type="scientific">Halomarina salina</name>
    <dbReference type="NCBI Taxonomy" id="1872699"/>
    <lineage>
        <taxon>Archaea</taxon>
        <taxon>Methanobacteriati</taxon>
        <taxon>Methanobacteriota</taxon>
        <taxon>Stenosarchaea group</taxon>
        <taxon>Halobacteria</taxon>
        <taxon>Halobacteriales</taxon>
        <taxon>Natronomonadaceae</taxon>
        <taxon>Halomarina</taxon>
    </lineage>
</organism>
<proteinExistence type="predicted"/>
<dbReference type="PANTHER" id="PTHR22642">
    <property type="entry name" value="IMIDAZOLONEPROPIONASE"/>
    <property type="match status" value="1"/>
</dbReference>
<keyword evidence="3" id="KW-0378">Hydrolase</keyword>
<feature type="domain" description="Amidohydrolase 3" evidence="2">
    <location>
        <begin position="52"/>
        <end position="538"/>
    </location>
</feature>
<evidence type="ECO:0000313" key="3">
    <source>
        <dbReference type="EMBL" id="MFC5972557.1"/>
    </source>
</evidence>
<evidence type="ECO:0000313" key="4">
    <source>
        <dbReference type="Proteomes" id="UP001596099"/>
    </source>
</evidence>
<dbReference type="InterPro" id="IPR032466">
    <property type="entry name" value="Metal_Hydrolase"/>
</dbReference>
<sequence>MTAPADLVLTNAEVHTLDSPDETYEALAVRDGELVRLCDAYEVEFLVGAETEVLDCEGGVVLPGFVDAHTHLPMVGRRLVHADLSVADSPDEAVDLLREDTDAAADETKAAADDTDVTGQGSDAVDATDWIQGFGYDESAWAESRYLTRTDLDAVSETRPVVAFREDMHTAGLNSVALDRLADGMPDDDVRTEGGDPTGVVVEEAVDAVWDAVEPDAAEMRSLVRAARDFAHEQGVTGVHDMVRNSEAPRVYRELDDSEDLDLRVRINYWTDHLDALVDLGARTNHGSDLVRVGGVKSFTDGSFGGRTAKLSEPYADAGDESEGGTDATGQWVVSPDNLAAYVARADDAGLQFTAHAIGDEAIRTVLGAYAGTGAPGEARHRVEHAELLTDDLVERFADLGVVASVQPNFLKWAREGGLYDTRLGEERARSTNRYRDLLDAGVPLAFGSDCMPLGPLFGVRQAVTAPSEGQRLTVTEALRAYTRGAAYAGFDEDRLGTITVGKRADLVVLDDSPWDVTPGTVDDVEVTHTLVDGEVVYRRDD</sequence>
<dbReference type="Gene3D" id="2.30.40.10">
    <property type="entry name" value="Urease, subunit C, domain 1"/>
    <property type="match status" value="1"/>
</dbReference>
<comment type="caution">
    <text evidence="3">The sequence shown here is derived from an EMBL/GenBank/DDBJ whole genome shotgun (WGS) entry which is preliminary data.</text>
</comment>
<dbReference type="InterPro" id="IPR011059">
    <property type="entry name" value="Metal-dep_hydrolase_composite"/>
</dbReference>
<dbReference type="Pfam" id="PF07969">
    <property type="entry name" value="Amidohydro_3"/>
    <property type="match status" value="1"/>
</dbReference>
<protein>
    <submittedName>
        <fullName evidence="3">Amidohydrolase</fullName>
        <ecNumber evidence="3">3.5.-.-</ecNumber>
    </submittedName>
</protein>
<evidence type="ECO:0000259" key="2">
    <source>
        <dbReference type="Pfam" id="PF07969"/>
    </source>
</evidence>
<dbReference type="InterPro" id="IPR013108">
    <property type="entry name" value="Amidohydro_3"/>
</dbReference>
<reference evidence="3 4" key="1">
    <citation type="journal article" date="2019" name="Int. J. Syst. Evol. Microbiol.">
        <title>The Global Catalogue of Microorganisms (GCM) 10K type strain sequencing project: providing services to taxonomists for standard genome sequencing and annotation.</title>
        <authorList>
            <consortium name="The Broad Institute Genomics Platform"/>
            <consortium name="The Broad Institute Genome Sequencing Center for Infectious Disease"/>
            <person name="Wu L."/>
            <person name="Ma J."/>
        </authorList>
    </citation>
    <scope>NUCLEOTIDE SEQUENCE [LARGE SCALE GENOMIC DNA]</scope>
    <source>
        <strain evidence="3 4">CGMCC 1.12543</strain>
    </source>
</reference>
<feature type="region of interest" description="Disordered" evidence="1">
    <location>
        <begin position="312"/>
        <end position="331"/>
    </location>
</feature>
<dbReference type="GO" id="GO:0016787">
    <property type="term" value="F:hydrolase activity"/>
    <property type="evidence" value="ECO:0007669"/>
    <property type="project" value="UniProtKB-KW"/>
</dbReference>
<dbReference type="Gene3D" id="3.10.310.70">
    <property type="match status" value="1"/>
</dbReference>
<dbReference type="SUPFAM" id="SSF51556">
    <property type="entry name" value="Metallo-dependent hydrolases"/>
    <property type="match status" value="1"/>
</dbReference>
<dbReference type="Gene3D" id="3.20.20.140">
    <property type="entry name" value="Metal-dependent hydrolases"/>
    <property type="match status" value="1"/>
</dbReference>
<dbReference type="EMBL" id="JBHSQH010000001">
    <property type="protein sequence ID" value="MFC5972557.1"/>
    <property type="molecule type" value="Genomic_DNA"/>
</dbReference>
<dbReference type="CDD" id="cd01300">
    <property type="entry name" value="YtcJ_like"/>
    <property type="match status" value="1"/>
</dbReference>
<dbReference type="EC" id="3.5.-.-" evidence="3"/>
<dbReference type="RefSeq" id="WP_247416041.1">
    <property type="nucleotide sequence ID" value="NZ_JALLGW010000001.1"/>
</dbReference>
<gene>
    <name evidence="3" type="ORF">ACFPYI_14550</name>
</gene>